<evidence type="ECO:0000256" key="5">
    <source>
        <dbReference type="SAM" id="MobiDB-lite"/>
    </source>
</evidence>
<dbReference type="STRING" id="708197.A0A166VYY3"/>
<feature type="transmembrane region" description="Helical" evidence="6">
    <location>
        <begin position="102"/>
        <end position="122"/>
    </location>
</feature>
<dbReference type="PANTHER" id="PTHR34187:SF1">
    <property type="entry name" value="DUF202 DOMAIN-CONTAINING PROTEIN"/>
    <property type="match status" value="1"/>
</dbReference>
<proteinExistence type="predicted"/>
<keyword evidence="9" id="KW-1185">Reference proteome</keyword>
<evidence type="ECO:0000256" key="6">
    <source>
        <dbReference type="SAM" id="Phobius"/>
    </source>
</evidence>
<feature type="transmembrane region" description="Helical" evidence="6">
    <location>
        <begin position="176"/>
        <end position="197"/>
    </location>
</feature>
<dbReference type="PANTHER" id="PTHR34187">
    <property type="entry name" value="FGR18P"/>
    <property type="match status" value="1"/>
</dbReference>
<evidence type="ECO:0000259" key="7">
    <source>
        <dbReference type="Pfam" id="PF02656"/>
    </source>
</evidence>
<feature type="transmembrane region" description="Helical" evidence="6">
    <location>
        <begin position="134"/>
        <end position="155"/>
    </location>
</feature>
<gene>
    <name evidence="8" type="ORF">CT0861_07383</name>
</gene>
<reference evidence="8 9" key="1">
    <citation type="submission" date="2015-06" db="EMBL/GenBank/DDBJ databases">
        <title>Survival trade-offs in plant roots during colonization by closely related pathogenic and mutualistic fungi.</title>
        <authorList>
            <person name="Hacquard S."/>
            <person name="Kracher B."/>
            <person name="Hiruma K."/>
            <person name="Weinman A."/>
            <person name="Muench P."/>
            <person name="Garrido Oter R."/>
            <person name="Ver Loren van Themaat E."/>
            <person name="Dallerey J.-F."/>
            <person name="Damm U."/>
            <person name="Henrissat B."/>
            <person name="Lespinet O."/>
            <person name="Thon M."/>
            <person name="Kemen E."/>
            <person name="McHardy A.C."/>
            <person name="Schulze-Lefert P."/>
            <person name="O'Connell R.J."/>
        </authorList>
    </citation>
    <scope>NUCLEOTIDE SEQUENCE [LARGE SCALE GENOMIC DNA]</scope>
    <source>
        <strain evidence="8 9">0861</strain>
    </source>
</reference>
<evidence type="ECO:0000256" key="3">
    <source>
        <dbReference type="ARBA" id="ARBA00022989"/>
    </source>
</evidence>
<keyword evidence="4 6" id="KW-0472">Membrane</keyword>
<dbReference type="Proteomes" id="UP000076552">
    <property type="component" value="Unassembled WGS sequence"/>
</dbReference>
<protein>
    <recommendedName>
        <fullName evidence="7">DUF202 domain-containing protein</fullName>
    </recommendedName>
</protein>
<keyword evidence="2 6" id="KW-0812">Transmembrane</keyword>
<evidence type="ECO:0000256" key="2">
    <source>
        <dbReference type="ARBA" id="ARBA00022692"/>
    </source>
</evidence>
<feature type="domain" description="DUF202" evidence="7">
    <location>
        <begin position="90"/>
        <end position="162"/>
    </location>
</feature>
<evidence type="ECO:0000313" key="8">
    <source>
        <dbReference type="EMBL" id="KZL75114.1"/>
    </source>
</evidence>
<dbReference type="InterPro" id="IPR052053">
    <property type="entry name" value="IM_YidH-like"/>
</dbReference>
<name>A0A166VYY3_9PEZI</name>
<sequence>MPPLEPPPSEDAIQPTLHEAMQHREKQDDNEIGQQQPQSGQSVPETAKDTAQPPAAGSSAQGPIASSKKWTVQRFWSKHVSVVVDFETCRDHLALERTFLGYLRTGVVTATLGTVVAQLFVLQPPDSGFGYTTVGKPLATVCYCFSMCITLLGACRVWRIQHAMLLGKTLSGGFEIMTIAAGFLLLSVVFLGFLIALDVVKESSGD</sequence>
<keyword evidence="3 6" id="KW-1133">Transmembrane helix</keyword>
<dbReference type="Pfam" id="PF02656">
    <property type="entry name" value="DUF202"/>
    <property type="match status" value="1"/>
</dbReference>
<feature type="region of interest" description="Disordered" evidence="5">
    <location>
        <begin position="1"/>
        <end position="64"/>
    </location>
</feature>
<organism evidence="8 9">
    <name type="scientific">Colletotrichum tofieldiae</name>
    <dbReference type="NCBI Taxonomy" id="708197"/>
    <lineage>
        <taxon>Eukaryota</taxon>
        <taxon>Fungi</taxon>
        <taxon>Dikarya</taxon>
        <taxon>Ascomycota</taxon>
        <taxon>Pezizomycotina</taxon>
        <taxon>Sordariomycetes</taxon>
        <taxon>Hypocreomycetidae</taxon>
        <taxon>Glomerellales</taxon>
        <taxon>Glomerellaceae</taxon>
        <taxon>Colletotrichum</taxon>
        <taxon>Colletotrichum spaethianum species complex</taxon>
    </lineage>
</organism>
<evidence type="ECO:0000256" key="4">
    <source>
        <dbReference type="ARBA" id="ARBA00023136"/>
    </source>
</evidence>
<dbReference type="EMBL" id="LFIV01000026">
    <property type="protein sequence ID" value="KZL75114.1"/>
    <property type="molecule type" value="Genomic_DNA"/>
</dbReference>
<dbReference type="InterPro" id="IPR003807">
    <property type="entry name" value="DUF202"/>
</dbReference>
<evidence type="ECO:0000256" key="1">
    <source>
        <dbReference type="ARBA" id="ARBA00004127"/>
    </source>
</evidence>
<dbReference type="GO" id="GO:0012505">
    <property type="term" value="C:endomembrane system"/>
    <property type="evidence" value="ECO:0007669"/>
    <property type="project" value="UniProtKB-SubCell"/>
</dbReference>
<feature type="compositionally biased region" description="Low complexity" evidence="5">
    <location>
        <begin position="33"/>
        <end position="44"/>
    </location>
</feature>
<feature type="compositionally biased region" description="Basic and acidic residues" evidence="5">
    <location>
        <begin position="20"/>
        <end position="29"/>
    </location>
</feature>
<accession>A0A166VYY3</accession>
<dbReference type="AlphaFoldDB" id="A0A166VYY3"/>
<evidence type="ECO:0000313" key="9">
    <source>
        <dbReference type="Proteomes" id="UP000076552"/>
    </source>
</evidence>
<comment type="subcellular location">
    <subcellularLocation>
        <location evidence="1">Endomembrane system</location>
        <topology evidence="1">Multi-pass membrane protein</topology>
    </subcellularLocation>
</comment>
<comment type="caution">
    <text evidence="8">The sequence shown here is derived from an EMBL/GenBank/DDBJ whole genome shotgun (WGS) entry which is preliminary data.</text>
</comment>